<keyword evidence="1" id="KW-0479">Metal-binding</keyword>
<dbReference type="Proteomes" id="UP000092420">
    <property type="component" value="Unassembled WGS sequence"/>
</dbReference>
<protein>
    <submittedName>
        <fullName evidence="5">Putative copper-exporting P-type ATPase A</fullName>
        <ecNumber evidence="5">3.6.3.54</ecNumber>
    </submittedName>
</protein>
<evidence type="ECO:0000259" key="3">
    <source>
        <dbReference type="PROSITE" id="PS50846"/>
    </source>
</evidence>
<evidence type="ECO:0000313" key="6">
    <source>
        <dbReference type="Proteomes" id="UP000092420"/>
    </source>
</evidence>
<dbReference type="PROSITE" id="PS50846">
    <property type="entry name" value="HMA_2"/>
    <property type="match status" value="1"/>
</dbReference>
<accession>A0A150JMD8</accession>
<gene>
    <name evidence="5" type="primary">copA_2</name>
    <name evidence="4" type="ORF">AN188_00540</name>
    <name evidence="5" type="ORF">APG09_00286</name>
</gene>
<reference evidence="5 6" key="1">
    <citation type="journal article" date="2016" name="ISME J.">
        <title>Chasing the elusive Euryarchaeota class WSA2: genomes reveal a uniquely fastidious methyl-reducing methanogen.</title>
        <authorList>
            <person name="Nobu M.K."/>
            <person name="Narihiro T."/>
            <person name="Kuroda K."/>
            <person name="Mei R."/>
            <person name="Liu W.T."/>
        </authorList>
    </citation>
    <scope>NUCLEOTIDE SEQUENCE [LARGE SCALE GENOMIC DNA]</scope>
    <source>
        <strain evidence="4">ADurb1013_Bin02101</strain>
        <strain evidence="5">ADurb1213_Bin02801</strain>
    </source>
</reference>
<dbReference type="PANTHER" id="PTHR46594">
    <property type="entry name" value="P-TYPE CATION-TRANSPORTING ATPASE"/>
    <property type="match status" value="1"/>
</dbReference>
<organism evidence="5">
    <name type="scientific">Candidatus Methanofastidiosum methylothiophilum</name>
    <dbReference type="NCBI Taxonomy" id="1705564"/>
    <lineage>
        <taxon>Archaea</taxon>
        <taxon>Methanobacteriati</taxon>
        <taxon>Methanobacteriota</taxon>
        <taxon>Stenosarchaea group</taxon>
        <taxon>Candidatus Methanofastidiosia</taxon>
        <taxon>Candidatus Methanofastidiosales</taxon>
        <taxon>Candidatus Methanofastidiosaceae</taxon>
        <taxon>Candidatus Methanofastidiosum</taxon>
    </lineage>
</organism>
<dbReference type="EMBL" id="LNJB01000005">
    <property type="protein sequence ID" value="KYC54914.1"/>
    <property type="molecule type" value="Genomic_DNA"/>
</dbReference>
<sequence>MKKIIDIKGMHCKSCVNSIKTNIFSLKGIKSIKVNLESKNAIVEYNSKIISIKEIQSEIEKLGYLTDDSSKRKNNILKTVAYGVFPHIGCIGFIIGSILGVSVLMQFFRPLLMSRYFFYELISLSIAFATISVTIYLKNNELLSLKGLKRKWKYVSITYGSTIGVNLALFLVIFPIIANISASSGENQIAIGSIESITLKVNIPCSGHAPLISEEIKTIKGIHEVKYKVPNVFIVKYDSGKTNFNEILNLAVFKEYPVTLLNKT</sequence>
<name>A0A150JMD8_9EURY</name>
<feature type="domain" description="HMA" evidence="3">
    <location>
        <begin position="1"/>
        <end position="67"/>
    </location>
</feature>
<feature type="transmembrane region" description="Helical" evidence="2">
    <location>
        <begin position="157"/>
        <end position="178"/>
    </location>
</feature>
<dbReference type="InterPro" id="IPR017969">
    <property type="entry name" value="Heavy-metal-associated_CS"/>
</dbReference>
<dbReference type="GO" id="GO:0016787">
    <property type="term" value="F:hydrolase activity"/>
    <property type="evidence" value="ECO:0007669"/>
    <property type="project" value="UniProtKB-KW"/>
</dbReference>
<dbReference type="PANTHER" id="PTHR46594:SF4">
    <property type="entry name" value="P-TYPE CATION-TRANSPORTING ATPASE"/>
    <property type="match status" value="1"/>
</dbReference>
<dbReference type="InterPro" id="IPR006121">
    <property type="entry name" value="HMA_dom"/>
</dbReference>
<comment type="caution">
    <text evidence="5">The sequence shown here is derived from an EMBL/GenBank/DDBJ whole genome shotgun (WGS) entry which is preliminary data.</text>
</comment>
<evidence type="ECO:0000313" key="4">
    <source>
        <dbReference type="EMBL" id="KYC54914.1"/>
    </source>
</evidence>
<keyword evidence="2" id="KW-1133">Transmembrane helix</keyword>
<dbReference type="SUPFAM" id="SSF55008">
    <property type="entry name" value="HMA, heavy metal-associated domain"/>
    <property type="match status" value="1"/>
</dbReference>
<dbReference type="EMBL" id="LNJE01000003">
    <property type="protein sequence ID" value="KYC58268.1"/>
    <property type="molecule type" value="Genomic_DNA"/>
</dbReference>
<dbReference type="FunFam" id="3.30.70.100:FF:000001">
    <property type="entry name" value="ATPase copper transporting beta"/>
    <property type="match status" value="1"/>
</dbReference>
<dbReference type="Pfam" id="PF00403">
    <property type="entry name" value="HMA"/>
    <property type="match status" value="1"/>
</dbReference>
<proteinExistence type="predicted"/>
<dbReference type="EC" id="3.6.3.54" evidence="5"/>
<dbReference type="CDD" id="cd00371">
    <property type="entry name" value="HMA"/>
    <property type="match status" value="1"/>
</dbReference>
<feature type="transmembrane region" description="Helical" evidence="2">
    <location>
        <begin position="116"/>
        <end position="137"/>
    </location>
</feature>
<dbReference type="InterPro" id="IPR036163">
    <property type="entry name" value="HMA_dom_sf"/>
</dbReference>
<dbReference type="AlphaFoldDB" id="A0A150JMD8"/>
<dbReference type="PROSITE" id="PS01047">
    <property type="entry name" value="HMA_1"/>
    <property type="match status" value="1"/>
</dbReference>
<evidence type="ECO:0000256" key="1">
    <source>
        <dbReference type="ARBA" id="ARBA00022723"/>
    </source>
</evidence>
<keyword evidence="2" id="KW-0472">Membrane</keyword>
<accession>A0A150JGV6</accession>
<evidence type="ECO:0000256" key="2">
    <source>
        <dbReference type="SAM" id="Phobius"/>
    </source>
</evidence>
<accession>A0A150JDC3</accession>
<feature type="transmembrane region" description="Helical" evidence="2">
    <location>
        <begin position="80"/>
        <end position="104"/>
    </location>
</feature>
<keyword evidence="2" id="KW-0812">Transmembrane</keyword>
<dbReference type="Gene3D" id="3.30.70.100">
    <property type="match status" value="1"/>
</dbReference>
<dbReference type="GO" id="GO:0046872">
    <property type="term" value="F:metal ion binding"/>
    <property type="evidence" value="ECO:0007669"/>
    <property type="project" value="UniProtKB-KW"/>
</dbReference>
<evidence type="ECO:0000313" key="5">
    <source>
        <dbReference type="EMBL" id="KYC58268.1"/>
    </source>
</evidence>
<keyword evidence="5" id="KW-0378">Hydrolase</keyword>